<evidence type="ECO:0000256" key="1">
    <source>
        <dbReference type="ARBA" id="ARBA00022801"/>
    </source>
</evidence>
<dbReference type="InterPro" id="IPR021109">
    <property type="entry name" value="Peptidase_aspartic_dom_sf"/>
</dbReference>
<feature type="domain" description="Peptidase A2" evidence="2">
    <location>
        <begin position="227"/>
        <end position="260"/>
    </location>
</feature>
<gene>
    <name evidence="3" type="ORF">DUI87_12867</name>
</gene>
<dbReference type="Gene3D" id="2.40.70.10">
    <property type="entry name" value="Acid Proteases"/>
    <property type="match status" value="1"/>
</dbReference>
<dbReference type="PANTHER" id="PTHR40389:SF3">
    <property type="entry name" value="IGE-BINDING PROTEIN"/>
    <property type="match status" value="1"/>
</dbReference>
<name>A0A3M0KA70_HIRRU</name>
<dbReference type="InterPro" id="IPR050195">
    <property type="entry name" value="Primate_lentivir_Gag_pol-like"/>
</dbReference>
<organism evidence="3 4">
    <name type="scientific">Hirundo rustica rustica</name>
    <dbReference type="NCBI Taxonomy" id="333673"/>
    <lineage>
        <taxon>Eukaryota</taxon>
        <taxon>Metazoa</taxon>
        <taxon>Chordata</taxon>
        <taxon>Craniata</taxon>
        <taxon>Vertebrata</taxon>
        <taxon>Euteleostomi</taxon>
        <taxon>Archelosauria</taxon>
        <taxon>Archosauria</taxon>
        <taxon>Dinosauria</taxon>
        <taxon>Saurischia</taxon>
        <taxon>Theropoda</taxon>
        <taxon>Coelurosauria</taxon>
        <taxon>Aves</taxon>
        <taxon>Neognathae</taxon>
        <taxon>Neoaves</taxon>
        <taxon>Telluraves</taxon>
        <taxon>Australaves</taxon>
        <taxon>Passeriformes</taxon>
        <taxon>Sylvioidea</taxon>
        <taxon>Hirundinidae</taxon>
        <taxon>Hirundo</taxon>
    </lineage>
</organism>
<dbReference type="PANTHER" id="PTHR40389">
    <property type="entry name" value="ENDOGENOUS RETROVIRUS GROUP K MEMBER 24 GAG POLYPROTEIN-RELATED"/>
    <property type="match status" value="1"/>
</dbReference>
<dbReference type="InterPro" id="IPR008919">
    <property type="entry name" value="Retrov_capsid_N"/>
</dbReference>
<dbReference type="Gene3D" id="1.10.1200.30">
    <property type="match status" value="1"/>
</dbReference>
<dbReference type="InterPro" id="IPR001969">
    <property type="entry name" value="Aspartic_peptidase_AS"/>
</dbReference>
<evidence type="ECO:0000313" key="3">
    <source>
        <dbReference type="EMBL" id="RMC10069.1"/>
    </source>
</evidence>
<dbReference type="Pfam" id="PF00077">
    <property type="entry name" value="RVP"/>
    <property type="match status" value="1"/>
</dbReference>
<dbReference type="Proteomes" id="UP000269221">
    <property type="component" value="Unassembled WGS sequence"/>
</dbReference>
<dbReference type="InterPro" id="IPR008916">
    <property type="entry name" value="Retrov_capsid_C"/>
</dbReference>
<dbReference type="SUPFAM" id="SSF47353">
    <property type="entry name" value="Retrovirus capsid dimerization domain-like"/>
    <property type="match status" value="1"/>
</dbReference>
<sequence length="260" mass="28731">MNSTEFQLWEAAWKRLLRDALPGLLVDPETAIDEEGNALTLDHLVGEGRWVAPVDQATTVPPKALEVIRDNAIMAFFGMAPEGPIIPYSKIFQEPKESFTSFVERLTRAIELQTADWTVTSVNFKEQGAWPVAEGEFIVIGDCKHTPQEIEILPGTLVNNPGRIALWLRCTHPPTYLPKNQIVDQIIPTRGSGNISETPKVCPVQAITEERPRVECEFSVGGEALHITGLLDTGADVTVVPEKDWPSHWALQNVAGHVQV</sequence>
<accession>A0A3M0KA70</accession>
<dbReference type="EMBL" id="QRBI01000112">
    <property type="protein sequence ID" value="RMC10069.1"/>
    <property type="molecule type" value="Genomic_DNA"/>
</dbReference>
<dbReference type="Pfam" id="PF00607">
    <property type="entry name" value="Gag_p24"/>
    <property type="match status" value="1"/>
</dbReference>
<reference evidence="3 4" key="1">
    <citation type="submission" date="2018-07" db="EMBL/GenBank/DDBJ databases">
        <title>A high quality draft genome assembly of the barn swallow (H. rustica rustica).</title>
        <authorList>
            <person name="Formenti G."/>
            <person name="Chiara M."/>
            <person name="Poveda L."/>
            <person name="Francoijs K.-J."/>
            <person name="Bonisoli-Alquati A."/>
            <person name="Canova L."/>
            <person name="Gianfranceschi L."/>
            <person name="Horner D.S."/>
            <person name="Saino N."/>
        </authorList>
    </citation>
    <scope>NUCLEOTIDE SEQUENCE [LARGE SCALE GENOMIC DNA]</scope>
    <source>
        <strain evidence="3">Chelidonia</strain>
        <tissue evidence="3">Blood</tissue>
    </source>
</reference>
<protein>
    <recommendedName>
        <fullName evidence="2">Peptidase A2 domain-containing protein</fullName>
    </recommendedName>
</protein>
<dbReference type="SUPFAM" id="SSF50630">
    <property type="entry name" value="Acid proteases"/>
    <property type="match status" value="1"/>
</dbReference>
<dbReference type="GO" id="GO:0004190">
    <property type="term" value="F:aspartic-type endopeptidase activity"/>
    <property type="evidence" value="ECO:0007669"/>
    <property type="project" value="InterPro"/>
</dbReference>
<dbReference type="Gene3D" id="1.10.375.10">
    <property type="entry name" value="Human Immunodeficiency Virus Type 1 Capsid Protein"/>
    <property type="match status" value="1"/>
</dbReference>
<keyword evidence="1" id="KW-0378">Hydrolase</keyword>
<dbReference type="PROSITE" id="PS00141">
    <property type="entry name" value="ASP_PROTEASE"/>
    <property type="match status" value="1"/>
</dbReference>
<dbReference type="AlphaFoldDB" id="A0A3M0KA70"/>
<comment type="caution">
    <text evidence="3">The sequence shown here is derived from an EMBL/GenBank/DDBJ whole genome shotgun (WGS) entry which is preliminary data.</text>
</comment>
<evidence type="ECO:0000259" key="2">
    <source>
        <dbReference type="PROSITE" id="PS50175"/>
    </source>
</evidence>
<dbReference type="PROSITE" id="PS50175">
    <property type="entry name" value="ASP_PROT_RETROV"/>
    <property type="match status" value="1"/>
</dbReference>
<dbReference type="GO" id="GO:0006508">
    <property type="term" value="P:proteolysis"/>
    <property type="evidence" value="ECO:0007669"/>
    <property type="project" value="InterPro"/>
</dbReference>
<proteinExistence type="predicted"/>
<dbReference type="GO" id="GO:0016032">
    <property type="term" value="P:viral process"/>
    <property type="evidence" value="ECO:0007669"/>
    <property type="project" value="InterPro"/>
</dbReference>
<dbReference type="InterPro" id="IPR001995">
    <property type="entry name" value="Peptidase_A2_cat"/>
</dbReference>
<evidence type="ECO:0000313" key="4">
    <source>
        <dbReference type="Proteomes" id="UP000269221"/>
    </source>
</evidence>
<dbReference type="InterPro" id="IPR018061">
    <property type="entry name" value="Retropepsins"/>
</dbReference>
<keyword evidence="4" id="KW-1185">Reference proteome</keyword>